<proteinExistence type="predicted"/>
<dbReference type="AlphaFoldDB" id="A0AAN9TXW7"/>
<evidence type="ECO:0000313" key="3">
    <source>
        <dbReference type="Proteomes" id="UP001367676"/>
    </source>
</evidence>
<comment type="caution">
    <text evidence="2">The sequence shown here is derived from an EMBL/GenBank/DDBJ whole genome shotgun (WGS) entry which is preliminary data.</text>
</comment>
<feature type="compositionally biased region" description="Basic residues" evidence="1">
    <location>
        <begin position="133"/>
        <end position="151"/>
    </location>
</feature>
<feature type="compositionally biased region" description="Basic and acidic residues" evidence="1">
    <location>
        <begin position="114"/>
        <end position="131"/>
    </location>
</feature>
<accession>A0AAN9TXW7</accession>
<evidence type="ECO:0000313" key="2">
    <source>
        <dbReference type="EMBL" id="KAK7598305.1"/>
    </source>
</evidence>
<name>A0AAN9TXW7_9HEMI</name>
<dbReference type="Proteomes" id="UP001367676">
    <property type="component" value="Unassembled WGS sequence"/>
</dbReference>
<evidence type="ECO:0000256" key="1">
    <source>
        <dbReference type="SAM" id="MobiDB-lite"/>
    </source>
</evidence>
<protein>
    <submittedName>
        <fullName evidence="2">Uncharacterized protein</fullName>
    </submittedName>
</protein>
<keyword evidence="3" id="KW-1185">Reference proteome</keyword>
<dbReference type="EMBL" id="JBBCAQ010000014">
    <property type="protein sequence ID" value="KAK7598305.1"/>
    <property type="molecule type" value="Genomic_DNA"/>
</dbReference>
<sequence length="231" mass="27227">MQNKKYPIIFKSEKAMNTAAGIREILFDDNKILILTKQEFVGSTQLRNMPVDKLRPQTERQTLHVEQPVPAATKAHQLPDRMKTGSVLERSAGAEQQQRRRTELDEVAMEISNEIDRKEGATRGDEAEGAIRKSFRGKRRKQKNKKKKKKKKKAAIKFEFRKFKFIEEVDDKYVMEYRLTLEEIMNYRKDHFNLARDPKIVVRETKSSELKEEFGTYCGVKKTIKNWLFWV</sequence>
<reference evidence="2 3" key="1">
    <citation type="submission" date="2024-03" db="EMBL/GenBank/DDBJ databases">
        <title>Adaptation during the transition from Ophiocordyceps entomopathogen to insect associate is accompanied by gene loss and intensified selection.</title>
        <authorList>
            <person name="Ward C.M."/>
            <person name="Onetto C.A."/>
            <person name="Borneman A.R."/>
        </authorList>
    </citation>
    <scope>NUCLEOTIDE SEQUENCE [LARGE SCALE GENOMIC DNA]</scope>
    <source>
        <strain evidence="2">AWRI1</strain>
        <tissue evidence="2">Single Adult Female</tissue>
    </source>
</reference>
<organism evidence="2 3">
    <name type="scientific">Parthenolecanium corni</name>
    <dbReference type="NCBI Taxonomy" id="536013"/>
    <lineage>
        <taxon>Eukaryota</taxon>
        <taxon>Metazoa</taxon>
        <taxon>Ecdysozoa</taxon>
        <taxon>Arthropoda</taxon>
        <taxon>Hexapoda</taxon>
        <taxon>Insecta</taxon>
        <taxon>Pterygota</taxon>
        <taxon>Neoptera</taxon>
        <taxon>Paraneoptera</taxon>
        <taxon>Hemiptera</taxon>
        <taxon>Sternorrhyncha</taxon>
        <taxon>Coccoidea</taxon>
        <taxon>Coccidae</taxon>
        <taxon>Parthenolecanium</taxon>
    </lineage>
</organism>
<gene>
    <name evidence="2" type="ORF">V9T40_006540</name>
</gene>
<feature type="region of interest" description="Disordered" evidence="1">
    <location>
        <begin position="112"/>
        <end position="151"/>
    </location>
</feature>